<dbReference type="Pfam" id="PF15978">
    <property type="entry name" value="TnsD"/>
    <property type="match status" value="1"/>
</dbReference>
<protein>
    <recommendedName>
        <fullName evidence="1">Transposon Tn7 transposition protein TnsD C-terminal domain-containing protein</fullName>
    </recommendedName>
</protein>
<comment type="caution">
    <text evidence="2">The sequence shown here is derived from an EMBL/GenBank/DDBJ whole genome shotgun (WGS) entry which is preliminary data.</text>
</comment>
<evidence type="ECO:0000259" key="1">
    <source>
        <dbReference type="Pfam" id="PF15978"/>
    </source>
</evidence>
<proteinExistence type="predicted"/>
<dbReference type="InterPro" id="IPR032750">
    <property type="entry name" value="TnsD_C"/>
</dbReference>
<keyword evidence="3" id="KW-1185">Reference proteome</keyword>
<dbReference type="Proteomes" id="UP000037146">
    <property type="component" value="Unassembled WGS sequence"/>
</dbReference>
<organism evidence="2 3">
    <name type="scientific">Peribacillus loiseleuriae</name>
    <dbReference type="NCBI Taxonomy" id="1679170"/>
    <lineage>
        <taxon>Bacteria</taxon>
        <taxon>Bacillati</taxon>
        <taxon>Bacillota</taxon>
        <taxon>Bacilli</taxon>
        <taxon>Bacillales</taxon>
        <taxon>Bacillaceae</taxon>
        <taxon>Peribacillus</taxon>
    </lineage>
</organism>
<name>A0A0K9GTK5_9BACI</name>
<dbReference type="RefSeq" id="WP_049681306.1">
    <property type="nucleotide sequence ID" value="NZ_LFZW01000001.1"/>
</dbReference>
<evidence type="ECO:0000313" key="3">
    <source>
        <dbReference type="Proteomes" id="UP000037146"/>
    </source>
</evidence>
<dbReference type="EMBL" id="LFZW01000001">
    <property type="protein sequence ID" value="KMY49953.1"/>
    <property type="molecule type" value="Genomic_DNA"/>
</dbReference>
<evidence type="ECO:0000313" key="2">
    <source>
        <dbReference type="EMBL" id="KMY49953.1"/>
    </source>
</evidence>
<feature type="domain" description="Transposon Tn7 transposition protein TnsD C-terminal" evidence="1">
    <location>
        <begin position="10"/>
        <end position="76"/>
    </location>
</feature>
<sequence>MTKIIKCQQDPDISEEDRFKIGRINEFGDIWRHKLLLLIHNGGTLRGIARQLQCDPNTVKRQANLMGVSFSWRGEQLQKSIKQIIIKKTFPL</sequence>
<gene>
    <name evidence="2" type="ORF">AC625_10845</name>
</gene>
<accession>A0A0K9GTK5</accession>
<dbReference type="AlphaFoldDB" id="A0A0K9GTK5"/>
<dbReference type="PATRIC" id="fig|1679170.3.peg.2430"/>
<reference evidence="3" key="1">
    <citation type="submission" date="2015-07" db="EMBL/GenBank/DDBJ databases">
        <title>Genome sequencing project for genomic taxonomy and phylogenomics of Bacillus-like bacteria.</title>
        <authorList>
            <person name="Liu B."/>
            <person name="Wang J."/>
            <person name="Zhu Y."/>
            <person name="Liu G."/>
            <person name="Chen Q."/>
            <person name="Chen Z."/>
            <person name="Lan J."/>
            <person name="Che J."/>
            <person name="Ge C."/>
            <person name="Shi H."/>
            <person name="Pan Z."/>
            <person name="Liu X."/>
        </authorList>
    </citation>
    <scope>NUCLEOTIDE SEQUENCE [LARGE SCALE GENOMIC DNA]</scope>
    <source>
        <strain evidence="3">FJAT-27997</strain>
    </source>
</reference>